<gene>
    <name evidence="5" type="primary">aurJ</name>
    <name evidence="5" type="ORF">LOCC1_G007667</name>
</gene>
<dbReference type="PANTHER" id="PTHR43712">
    <property type="entry name" value="PUTATIVE (AFU_ORTHOLOGUE AFUA_4G14580)-RELATED"/>
    <property type="match status" value="1"/>
</dbReference>
<comment type="caution">
    <text evidence="5">The sequence shown here is derived from an EMBL/GenBank/DDBJ whole genome shotgun (WGS) entry which is preliminary data.</text>
</comment>
<dbReference type="Pfam" id="PF00891">
    <property type="entry name" value="Methyltransf_2"/>
    <property type="match status" value="1"/>
</dbReference>
<proteinExistence type="predicted"/>
<dbReference type="EMBL" id="QGMI01000806">
    <property type="protein sequence ID" value="TVY36627.1"/>
    <property type="molecule type" value="Genomic_DNA"/>
</dbReference>
<sequence>MASSRILELANDIGKFTSLIHDHLALHDLQFPSFNPDTPGTLPDELLKAQDAVLDATAELHDLLMPPISALHINGNAQNLVSMNAICRFDMANSFEPGEETSFPQIAKHAGLSEAVTKSLLRHAMTLRIFCEPKKGVVAHTARSVLFREPQIQNFISTGLEEMTPATLRTVDALQKWSLSEEPAETGFALANNTNKPIYKILGDDPVRAKRFADTMKVFTTGKGFETSHVISGFDWQSLGAATVVDIGGSRGHISIALAMQFPALKLVVQDFESTVKGAENDVPESVVARVSFMAHDIFKEQTVVADAYYFRWIFHNWSDKYSIKILRSLIPILRPGVHIIINDVCMPEPGMMAAWRVKELRTFDLGMLAILNGRERDAEEWKDLFERADPRFHFEGVTQPEGSNLAMIAASWSG</sequence>
<feature type="domain" description="O-methyltransferase C-terminal" evidence="4">
    <location>
        <begin position="197"/>
        <end position="389"/>
    </location>
</feature>
<protein>
    <submittedName>
        <fullName evidence="5">O-methyltransferase</fullName>
    </submittedName>
</protein>
<dbReference type="AlphaFoldDB" id="A0A8H8U747"/>
<accession>A0A8H8U747</accession>
<dbReference type="PROSITE" id="PS51683">
    <property type="entry name" value="SAM_OMT_II"/>
    <property type="match status" value="1"/>
</dbReference>
<dbReference type="InterPro" id="IPR036388">
    <property type="entry name" value="WH-like_DNA-bd_sf"/>
</dbReference>
<evidence type="ECO:0000256" key="1">
    <source>
        <dbReference type="ARBA" id="ARBA00022603"/>
    </source>
</evidence>
<dbReference type="Proteomes" id="UP000443090">
    <property type="component" value="Unassembled WGS sequence"/>
</dbReference>
<evidence type="ECO:0000256" key="3">
    <source>
        <dbReference type="ARBA" id="ARBA00022691"/>
    </source>
</evidence>
<evidence type="ECO:0000313" key="5">
    <source>
        <dbReference type="EMBL" id="TVY36627.1"/>
    </source>
</evidence>
<dbReference type="InterPro" id="IPR029063">
    <property type="entry name" value="SAM-dependent_MTases_sf"/>
</dbReference>
<keyword evidence="6" id="KW-1185">Reference proteome</keyword>
<dbReference type="Gene3D" id="1.10.10.10">
    <property type="entry name" value="Winged helix-like DNA-binding domain superfamily/Winged helix DNA-binding domain"/>
    <property type="match status" value="1"/>
</dbReference>
<keyword evidence="1 5" id="KW-0489">Methyltransferase</keyword>
<reference evidence="5 6" key="1">
    <citation type="submission" date="2018-05" db="EMBL/GenBank/DDBJ databases">
        <title>Genome sequencing and assembly of the regulated plant pathogen Lachnellula willkommii and related sister species for the development of diagnostic species identification markers.</title>
        <authorList>
            <person name="Giroux E."/>
            <person name="Bilodeau G."/>
        </authorList>
    </citation>
    <scope>NUCLEOTIDE SEQUENCE [LARGE SCALE GENOMIC DNA]</scope>
    <source>
        <strain evidence="5 6">CBS 160.35</strain>
    </source>
</reference>
<name>A0A8H8U747_9HELO</name>
<dbReference type="Gene3D" id="3.40.50.150">
    <property type="entry name" value="Vaccinia Virus protein VP39"/>
    <property type="match status" value="1"/>
</dbReference>
<dbReference type="InterPro" id="IPR001077">
    <property type="entry name" value="COMT_C"/>
</dbReference>
<evidence type="ECO:0000256" key="2">
    <source>
        <dbReference type="ARBA" id="ARBA00022679"/>
    </source>
</evidence>
<organism evidence="5 6">
    <name type="scientific">Lachnellula occidentalis</name>
    <dbReference type="NCBI Taxonomy" id="215460"/>
    <lineage>
        <taxon>Eukaryota</taxon>
        <taxon>Fungi</taxon>
        <taxon>Dikarya</taxon>
        <taxon>Ascomycota</taxon>
        <taxon>Pezizomycotina</taxon>
        <taxon>Leotiomycetes</taxon>
        <taxon>Helotiales</taxon>
        <taxon>Lachnaceae</taxon>
        <taxon>Lachnellula</taxon>
    </lineage>
</organism>
<dbReference type="OrthoDB" id="1606438at2759"/>
<keyword evidence="3" id="KW-0949">S-adenosyl-L-methionine</keyword>
<dbReference type="InterPro" id="IPR016461">
    <property type="entry name" value="COMT-like"/>
</dbReference>
<evidence type="ECO:0000259" key="4">
    <source>
        <dbReference type="Pfam" id="PF00891"/>
    </source>
</evidence>
<keyword evidence="2 5" id="KW-0808">Transferase</keyword>
<dbReference type="GO" id="GO:0032259">
    <property type="term" value="P:methylation"/>
    <property type="evidence" value="ECO:0007669"/>
    <property type="project" value="UniProtKB-KW"/>
</dbReference>
<dbReference type="SUPFAM" id="SSF53335">
    <property type="entry name" value="S-adenosyl-L-methionine-dependent methyltransferases"/>
    <property type="match status" value="1"/>
</dbReference>
<dbReference type="GO" id="GO:0008171">
    <property type="term" value="F:O-methyltransferase activity"/>
    <property type="evidence" value="ECO:0007669"/>
    <property type="project" value="InterPro"/>
</dbReference>
<evidence type="ECO:0000313" key="6">
    <source>
        <dbReference type="Proteomes" id="UP000443090"/>
    </source>
</evidence>
<dbReference type="PANTHER" id="PTHR43712:SF12">
    <property type="entry name" value="STERIGMATOCYSTIN 8-O-METHYLTRANSFERASE"/>
    <property type="match status" value="1"/>
</dbReference>